<feature type="compositionally biased region" description="Low complexity" evidence="1">
    <location>
        <begin position="1"/>
        <end position="19"/>
    </location>
</feature>
<feature type="region of interest" description="Disordered" evidence="1">
    <location>
        <begin position="1"/>
        <end position="20"/>
    </location>
</feature>
<comment type="caution">
    <text evidence="2">The sequence shown here is derived from an EMBL/GenBank/DDBJ whole genome shotgun (WGS) entry which is preliminary data.</text>
</comment>
<name>A0A0F9RRH7_9ZZZZ</name>
<accession>A0A0F9RRH7</accession>
<proteinExistence type="predicted"/>
<sequence length="125" mass="13386">MSLSGSPLKSSTTSSVSGSWTPLDANKRELGMHGMEVASILWAAGTFQDPIGAAAGAYVSPTSGSYLHLRDFEGDVFYTIYSTGTRRFEGGAVFDLLQTPLVMQFPISYFDSEGGNTIVILGEYK</sequence>
<organism evidence="2">
    <name type="scientific">marine sediment metagenome</name>
    <dbReference type="NCBI Taxonomy" id="412755"/>
    <lineage>
        <taxon>unclassified sequences</taxon>
        <taxon>metagenomes</taxon>
        <taxon>ecological metagenomes</taxon>
    </lineage>
</organism>
<gene>
    <name evidence="2" type="ORF">LCGC14_0940670</name>
</gene>
<protein>
    <submittedName>
        <fullName evidence="2">Uncharacterized protein</fullName>
    </submittedName>
</protein>
<dbReference type="EMBL" id="LAZR01003288">
    <property type="protein sequence ID" value="KKN19938.1"/>
    <property type="molecule type" value="Genomic_DNA"/>
</dbReference>
<dbReference type="AlphaFoldDB" id="A0A0F9RRH7"/>
<evidence type="ECO:0000313" key="2">
    <source>
        <dbReference type="EMBL" id="KKN19938.1"/>
    </source>
</evidence>
<reference evidence="2" key="1">
    <citation type="journal article" date="2015" name="Nature">
        <title>Complex archaea that bridge the gap between prokaryotes and eukaryotes.</title>
        <authorList>
            <person name="Spang A."/>
            <person name="Saw J.H."/>
            <person name="Jorgensen S.L."/>
            <person name="Zaremba-Niedzwiedzka K."/>
            <person name="Martijn J."/>
            <person name="Lind A.E."/>
            <person name="van Eijk R."/>
            <person name="Schleper C."/>
            <person name="Guy L."/>
            <person name="Ettema T.J."/>
        </authorList>
    </citation>
    <scope>NUCLEOTIDE SEQUENCE</scope>
</reference>
<evidence type="ECO:0000256" key="1">
    <source>
        <dbReference type="SAM" id="MobiDB-lite"/>
    </source>
</evidence>